<evidence type="ECO:0000256" key="1">
    <source>
        <dbReference type="SAM" id="MobiDB-lite"/>
    </source>
</evidence>
<name>A0ABS6UDE7_9PSEU</name>
<proteinExistence type="predicted"/>
<organism evidence="3 4">
    <name type="scientific">Pseudonocardia oceani</name>
    <dbReference type="NCBI Taxonomy" id="2792013"/>
    <lineage>
        <taxon>Bacteria</taxon>
        <taxon>Bacillati</taxon>
        <taxon>Actinomycetota</taxon>
        <taxon>Actinomycetes</taxon>
        <taxon>Pseudonocardiales</taxon>
        <taxon>Pseudonocardiaceae</taxon>
        <taxon>Pseudonocardia</taxon>
    </lineage>
</organism>
<dbReference type="EMBL" id="JADQDF010000001">
    <property type="protein sequence ID" value="MBW0129911.1"/>
    <property type="molecule type" value="Genomic_DNA"/>
</dbReference>
<sequence length="175" mass="18813">MAFPSSHDEHAPGRGRSEVNGSAEAPAARSAHGLSHALDRLRLTLGADLVSVSLAREKVAAWLTANTWPPANAGELVMVVSEAVSNSIEHGYRVGPDMSEHPGIVRLHARILGDGPGYRCIDMTIADDGRWIEPSHRMQPGHGLFLIRALVAELRIDGRPDGTTLSIRSRPAPVR</sequence>
<evidence type="ECO:0000313" key="3">
    <source>
        <dbReference type="EMBL" id="MBW0129911.1"/>
    </source>
</evidence>
<dbReference type="InterPro" id="IPR050267">
    <property type="entry name" value="Anti-sigma-factor_SerPK"/>
</dbReference>
<dbReference type="CDD" id="cd16936">
    <property type="entry name" value="HATPase_RsbW-like"/>
    <property type="match status" value="1"/>
</dbReference>
<dbReference type="Proteomes" id="UP000694300">
    <property type="component" value="Unassembled WGS sequence"/>
</dbReference>
<dbReference type="GO" id="GO:0005524">
    <property type="term" value="F:ATP binding"/>
    <property type="evidence" value="ECO:0007669"/>
    <property type="project" value="UniProtKB-KW"/>
</dbReference>
<protein>
    <submittedName>
        <fullName evidence="3">ATP-binding protein</fullName>
    </submittedName>
</protein>
<dbReference type="PANTHER" id="PTHR35526:SF3">
    <property type="entry name" value="ANTI-SIGMA-F FACTOR RSBW"/>
    <property type="match status" value="1"/>
</dbReference>
<dbReference type="Pfam" id="PF13581">
    <property type="entry name" value="HATPase_c_2"/>
    <property type="match status" value="1"/>
</dbReference>
<feature type="compositionally biased region" description="Basic and acidic residues" evidence="1">
    <location>
        <begin position="1"/>
        <end position="17"/>
    </location>
</feature>
<comment type="caution">
    <text evidence="3">The sequence shown here is derived from an EMBL/GenBank/DDBJ whole genome shotgun (WGS) entry which is preliminary data.</text>
</comment>
<keyword evidence="4" id="KW-1185">Reference proteome</keyword>
<evidence type="ECO:0000313" key="4">
    <source>
        <dbReference type="Proteomes" id="UP000694300"/>
    </source>
</evidence>
<feature type="domain" description="Histidine kinase/HSP90-like ATPase" evidence="2">
    <location>
        <begin position="47"/>
        <end position="168"/>
    </location>
</feature>
<reference evidence="3 4" key="1">
    <citation type="submission" date="2020-11" db="EMBL/GenBank/DDBJ databases">
        <title>Pseudonocardia abyssalis sp. nov. and Pseudonocardia oceani sp. nov., description and phylogenomic analysis of two novel actinomycetes isolated from the deep Southern Ocean.</title>
        <authorList>
            <person name="Parra J."/>
        </authorList>
    </citation>
    <scope>NUCLEOTIDE SEQUENCE [LARGE SCALE GENOMIC DNA]</scope>
    <source>
        <strain evidence="4">KRD185</strain>
    </source>
</reference>
<keyword evidence="3" id="KW-0067">ATP-binding</keyword>
<keyword evidence="3" id="KW-0547">Nucleotide-binding</keyword>
<dbReference type="PANTHER" id="PTHR35526">
    <property type="entry name" value="ANTI-SIGMA-F FACTOR RSBW-RELATED"/>
    <property type="match status" value="1"/>
</dbReference>
<dbReference type="RefSeq" id="WP_218592125.1">
    <property type="nucleotide sequence ID" value="NZ_JADQDE010000132.1"/>
</dbReference>
<feature type="region of interest" description="Disordered" evidence="1">
    <location>
        <begin position="1"/>
        <end position="31"/>
    </location>
</feature>
<accession>A0ABS6UDE7</accession>
<evidence type="ECO:0000259" key="2">
    <source>
        <dbReference type="Pfam" id="PF13581"/>
    </source>
</evidence>
<gene>
    <name evidence="3" type="ORF">I4I82_19805</name>
</gene>
<dbReference type="InterPro" id="IPR003594">
    <property type="entry name" value="HATPase_dom"/>
</dbReference>